<comment type="caution">
    <text evidence="1">The sequence shown here is derived from an EMBL/GenBank/DDBJ whole genome shotgun (WGS) entry which is preliminary data.</text>
</comment>
<evidence type="ECO:0000313" key="1">
    <source>
        <dbReference type="EMBL" id="GAI80703.1"/>
    </source>
</evidence>
<sequence length="90" mass="10336">MGKEIKIGSRIRVPDKLVAYSSDGKPVYARPVVTGHLDNAIEKIDAFFNEITAEMPEDYRFEVHIINTCSWMVSFPMKKEFIGKLAKMRE</sequence>
<dbReference type="EMBL" id="BARW01012130">
    <property type="protein sequence ID" value="GAI80703.1"/>
    <property type="molecule type" value="Genomic_DNA"/>
</dbReference>
<gene>
    <name evidence="1" type="ORF">S12H4_23013</name>
</gene>
<accession>X1RJ90</accession>
<organism evidence="1">
    <name type="scientific">marine sediment metagenome</name>
    <dbReference type="NCBI Taxonomy" id="412755"/>
    <lineage>
        <taxon>unclassified sequences</taxon>
        <taxon>metagenomes</taxon>
        <taxon>ecological metagenomes</taxon>
    </lineage>
</organism>
<dbReference type="AlphaFoldDB" id="X1RJ90"/>
<protein>
    <submittedName>
        <fullName evidence="1">Uncharacterized protein</fullName>
    </submittedName>
</protein>
<reference evidence="1" key="1">
    <citation type="journal article" date="2014" name="Front. Microbiol.">
        <title>High frequency of phylogenetically diverse reductive dehalogenase-homologous genes in deep subseafloor sedimentary metagenomes.</title>
        <authorList>
            <person name="Kawai M."/>
            <person name="Futagami T."/>
            <person name="Toyoda A."/>
            <person name="Takaki Y."/>
            <person name="Nishi S."/>
            <person name="Hori S."/>
            <person name="Arai W."/>
            <person name="Tsubouchi T."/>
            <person name="Morono Y."/>
            <person name="Uchiyama I."/>
            <person name="Ito T."/>
            <person name="Fujiyama A."/>
            <person name="Inagaki F."/>
            <person name="Takami H."/>
        </authorList>
    </citation>
    <scope>NUCLEOTIDE SEQUENCE</scope>
    <source>
        <strain evidence="1">Expedition CK06-06</strain>
    </source>
</reference>
<name>X1RJ90_9ZZZZ</name>
<proteinExistence type="predicted"/>